<dbReference type="EMBL" id="JNBR01000751">
    <property type="protein sequence ID" value="OQR89721.1"/>
    <property type="molecule type" value="Genomic_DNA"/>
</dbReference>
<dbReference type="InterPro" id="IPR045046">
    <property type="entry name" value="Vps9-like"/>
</dbReference>
<evidence type="ECO:0000259" key="3">
    <source>
        <dbReference type="PROSITE" id="PS51140"/>
    </source>
</evidence>
<dbReference type="Pfam" id="PF02845">
    <property type="entry name" value="CUE"/>
    <property type="match status" value="1"/>
</dbReference>
<evidence type="ECO:0008006" key="7">
    <source>
        <dbReference type="Google" id="ProtNLM"/>
    </source>
</evidence>
<proteinExistence type="predicted"/>
<feature type="domain" description="VPS9" evidence="4">
    <location>
        <begin position="605"/>
        <end position="746"/>
    </location>
</feature>
<dbReference type="GO" id="GO:0031267">
    <property type="term" value="F:small GTPase binding"/>
    <property type="evidence" value="ECO:0007669"/>
    <property type="project" value="TreeGrafter"/>
</dbReference>
<dbReference type="PANTHER" id="PTHR23101">
    <property type="entry name" value="RAB GDP/GTP EXCHANGE FACTOR"/>
    <property type="match status" value="1"/>
</dbReference>
<dbReference type="SMART" id="SM00167">
    <property type="entry name" value="VPS9"/>
    <property type="match status" value="1"/>
</dbReference>
<dbReference type="GO" id="GO:0005829">
    <property type="term" value="C:cytosol"/>
    <property type="evidence" value="ECO:0007669"/>
    <property type="project" value="TreeGrafter"/>
</dbReference>
<dbReference type="GO" id="GO:0005085">
    <property type="term" value="F:guanyl-nucleotide exchange factor activity"/>
    <property type="evidence" value="ECO:0007669"/>
    <property type="project" value="InterPro"/>
</dbReference>
<comment type="caution">
    <text evidence="5">The sequence shown here is derived from an EMBL/GenBank/DDBJ whole genome shotgun (WGS) entry which is preliminary data.</text>
</comment>
<dbReference type="CDD" id="cd14279">
    <property type="entry name" value="CUE"/>
    <property type="match status" value="1"/>
</dbReference>
<feature type="domain" description="PX" evidence="2">
    <location>
        <begin position="370"/>
        <end position="493"/>
    </location>
</feature>
<dbReference type="SUPFAM" id="SSF64268">
    <property type="entry name" value="PX domain"/>
    <property type="match status" value="1"/>
</dbReference>
<accession>A0A1V9YVK3</accession>
<dbReference type="Pfam" id="PF02204">
    <property type="entry name" value="VPS9"/>
    <property type="match status" value="1"/>
</dbReference>
<dbReference type="GO" id="GO:0030139">
    <property type="term" value="C:endocytic vesicle"/>
    <property type="evidence" value="ECO:0007669"/>
    <property type="project" value="TreeGrafter"/>
</dbReference>
<gene>
    <name evidence="5" type="ORF">ACHHYP_06095</name>
</gene>
<dbReference type="InterPro" id="IPR003892">
    <property type="entry name" value="CUE"/>
</dbReference>
<evidence type="ECO:0000259" key="4">
    <source>
        <dbReference type="PROSITE" id="PS51205"/>
    </source>
</evidence>
<keyword evidence="6" id="KW-1185">Reference proteome</keyword>
<dbReference type="InterPro" id="IPR036871">
    <property type="entry name" value="PX_dom_sf"/>
</dbReference>
<evidence type="ECO:0000313" key="5">
    <source>
        <dbReference type="EMBL" id="OQR89721.1"/>
    </source>
</evidence>
<dbReference type="GO" id="GO:0016192">
    <property type="term" value="P:vesicle-mediated transport"/>
    <property type="evidence" value="ECO:0007669"/>
    <property type="project" value="InterPro"/>
</dbReference>
<evidence type="ECO:0000313" key="6">
    <source>
        <dbReference type="Proteomes" id="UP000243579"/>
    </source>
</evidence>
<dbReference type="InterPro" id="IPR003123">
    <property type="entry name" value="VPS9"/>
</dbReference>
<evidence type="ECO:0000259" key="2">
    <source>
        <dbReference type="PROSITE" id="PS50195"/>
    </source>
</evidence>
<dbReference type="PROSITE" id="PS50195">
    <property type="entry name" value="PX"/>
    <property type="match status" value="1"/>
</dbReference>
<protein>
    <recommendedName>
        <fullName evidence="7">VPS9 domain-containing protein</fullName>
    </recommendedName>
</protein>
<dbReference type="PANTHER" id="PTHR23101:SF25">
    <property type="entry name" value="GTPASE-ACTIVATING PROTEIN AND VPS9 DOMAIN-CONTAINING PROTEIN 1"/>
    <property type="match status" value="1"/>
</dbReference>
<feature type="domain" description="CUE" evidence="3">
    <location>
        <begin position="88"/>
        <end position="131"/>
    </location>
</feature>
<dbReference type="PROSITE" id="PS51205">
    <property type="entry name" value="VPS9"/>
    <property type="match status" value="1"/>
</dbReference>
<dbReference type="PROSITE" id="PS51140">
    <property type="entry name" value="CUE"/>
    <property type="match status" value="1"/>
</dbReference>
<feature type="region of interest" description="Disordered" evidence="1">
    <location>
        <begin position="34"/>
        <end position="53"/>
    </location>
</feature>
<dbReference type="Proteomes" id="UP000243579">
    <property type="component" value="Unassembled WGS sequence"/>
</dbReference>
<dbReference type="SUPFAM" id="SSF109993">
    <property type="entry name" value="VPS9 domain"/>
    <property type="match status" value="1"/>
</dbReference>
<dbReference type="OrthoDB" id="21085at2759"/>
<dbReference type="InterPro" id="IPR001683">
    <property type="entry name" value="PX_dom"/>
</dbReference>
<sequence length="749" mass="84116">MGQTSSFGNLRRNSAPTAAIDYFDKLIDSMAFRPGEGSASQRRKSEDAKARVSKLQLPPWIRSSGDQLKSALRKRSDSTCSLESREEIKSRSVAMLKSIFPSWEEGSLVTILEAHEYVIDETITTVLRMEEEEEAASKRQSFLEPMRERKYIPKHPLPDDFLRVPGYNHCDECDADQDDAGRESMDDFDMSSSRTLLSMDSTIAEDDGTVYGKEFQRAEGEDDEDKTAPATPSEVLACLLSSPHATQAPTLQTFVDPNATPEVLQQKKTRPKSRTDTLFSQLTVIKRSKLDIVGAEDRIRHREPHRVLDCLSKASVLYRNGLISNHELEALRSLILSKMQPSKLLLDSTVNMGAETITDHQWNCYVLKCKGLRQALSIRIIKTLVVGQHTEYEIRTNDLETGVVVVTRKRFRELYKLHRKLSPLSTRVSSFPFPTRHAVAKKEDWRLATQRQPQLEEYLRLVASLVTPSPLTAARASALHQLQAFLNLPHAQTLDRKTTLPWTRVLRVYAFHVLTDVSSPEGKVCRKFKLGGVATVEELGELLDNVQAYMLEHRFDDMKALLVSPPMDDDVVHEWISDAVRHEVEEWVCVPLLPALWAGLESAVAAKERVLQAHVTALRPKPQSFFGISLATLSVSSWARPIETLGDADAMTLPLDKLRKLVEAALLVHIVFQEEHEGAGALSGDDFLPVFIYVIVQSRLAHPLVLLRTLNALSDPEKRRGQNGYYLASFEAALEHLAAPDCLQSLATE</sequence>
<dbReference type="CDD" id="cd06093">
    <property type="entry name" value="PX_domain"/>
    <property type="match status" value="1"/>
</dbReference>
<dbReference type="GO" id="GO:0043130">
    <property type="term" value="F:ubiquitin binding"/>
    <property type="evidence" value="ECO:0007669"/>
    <property type="project" value="InterPro"/>
</dbReference>
<dbReference type="GO" id="GO:0035091">
    <property type="term" value="F:phosphatidylinositol binding"/>
    <property type="evidence" value="ECO:0007669"/>
    <property type="project" value="InterPro"/>
</dbReference>
<dbReference type="Gene3D" id="3.30.1520.10">
    <property type="entry name" value="Phox-like domain"/>
    <property type="match status" value="1"/>
</dbReference>
<dbReference type="Gene3D" id="1.20.1050.80">
    <property type="entry name" value="VPS9 domain"/>
    <property type="match status" value="1"/>
</dbReference>
<dbReference type="InterPro" id="IPR037191">
    <property type="entry name" value="VPS9_dom_sf"/>
</dbReference>
<dbReference type="Pfam" id="PF00787">
    <property type="entry name" value="PX"/>
    <property type="match status" value="1"/>
</dbReference>
<name>A0A1V9YVK3_ACHHY</name>
<evidence type="ECO:0000256" key="1">
    <source>
        <dbReference type="SAM" id="MobiDB-lite"/>
    </source>
</evidence>
<reference evidence="5 6" key="1">
    <citation type="journal article" date="2014" name="Genome Biol. Evol.">
        <title>The secreted proteins of Achlya hypogyna and Thraustotheca clavata identify the ancestral oomycete secretome and reveal gene acquisitions by horizontal gene transfer.</title>
        <authorList>
            <person name="Misner I."/>
            <person name="Blouin N."/>
            <person name="Leonard G."/>
            <person name="Richards T.A."/>
            <person name="Lane C.E."/>
        </authorList>
    </citation>
    <scope>NUCLEOTIDE SEQUENCE [LARGE SCALE GENOMIC DNA]</scope>
    <source>
        <strain evidence="5 6">ATCC 48635</strain>
    </source>
</reference>
<dbReference type="AlphaFoldDB" id="A0A1V9YVK3"/>
<organism evidence="5 6">
    <name type="scientific">Achlya hypogyna</name>
    <name type="common">Oomycete</name>
    <name type="synonym">Protoachlya hypogyna</name>
    <dbReference type="NCBI Taxonomy" id="1202772"/>
    <lineage>
        <taxon>Eukaryota</taxon>
        <taxon>Sar</taxon>
        <taxon>Stramenopiles</taxon>
        <taxon>Oomycota</taxon>
        <taxon>Saprolegniomycetes</taxon>
        <taxon>Saprolegniales</taxon>
        <taxon>Achlyaceae</taxon>
        <taxon>Achlya</taxon>
    </lineage>
</organism>
<dbReference type="STRING" id="1202772.A0A1V9YVK3"/>